<comment type="caution">
    <text evidence="1">The sequence shown here is derived from an EMBL/GenBank/DDBJ whole genome shotgun (WGS) entry which is preliminary data.</text>
</comment>
<dbReference type="PATRIC" id="fig|1702214.3.peg.2141"/>
<proteinExistence type="predicted"/>
<accession>A0A0Q4B9Y3</accession>
<gene>
    <name evidence="1" type="ORF">AL399_01800</name>
</gene>
<dbReference type="Proteomes" id="UP000054172">
    <property type="component" value="Unassembled WGS sequence"/>
</dbReference>
<reference evidence="1" key="1">
    <citation type="submission" date="2015-08" db="EMBL/GenBank/DDBJ databases">
        <title>Candidatus Bacteriodes Periocalifornicus.</title>
        <authorList>
            <person name="McLean J.S."/>
            <person name="Kelley S."/>
        </authorList>
    </citation>
    <scope>NUCLEOTIDE SEQUENCE [LARGE SCALE GENOMIC DNA]</scope>
    <source>
        <strain evidence="1">12B</strain>
    </source>
</reference>
<keyword evidence="2" id="KW-1185">Reference proteome</keyword>
<sequence length="196" mass="22362">MGMKVFVILWVAIMLGLQFGCRKQQDVPPKPKVTRWVRIDLQLQSPLKSSMQGKWEYCGRVLNKGYFEYTVVPEELKRAGYLAYVLGKPLPGVSAWPNVQLRAAYLGVFEQYREFPTLRQDLLQVEPAVIHLPLSLGVELEGGGDEIVKVQAKWVNDSTITYQHQMQEIVLCRQDSLVLVGDVNPLYSATAWRKVR</sequence>
<dbReference type="STRING" id="1702214.AL399_01800"/>
<evidence type="ECO:0000313" key="1">
    <source>
        <dbReference type="EMBL" id="KQM09431.1"/>
    </source>
</evidence>
<protein>
    <submittedName>
        <fullName evidence="1">Uncharacterized protein</fullName>
    </submittedName>
</protein>
<name>A0A0Q4B9Y3_9BACT</name>
<organism evidence="1 2">
    <name type="scientific">Candidatus [Bacteroides] periocalifornicus</name>
    <dbReference type="NCBI Taxonomy" id="1702214"/>
    <lineage>
        <taxon>Bacteria</taxon>
        <taxon>Pseudomonadati</taxon>
        <taxon>Bacteroidota</taxon>
    </lineage>
</organism>
<dbReference type="EMBL" id="LIIK01000005">
    <property type="protein sequence ID" value="KQM09431.1"/>
    <property type="molecule type" value="Genomic_DNA"/>
</dbReference>
<dbReference type="AlphaFoldDB" id="A0A0Q4B9Y3"/>
<evidence type="ECO:0000313" key="2">
    <source>
        <dbReference type="Proteomes" id="UP000054172"/>
    </source>
</evidence>